<sequence>MDVRASLSEAFWAIPFNLYTAFLFTKSDFKTILAPTMCCVLAALVSPSDIQVSTLDFLSALANSFVWCWLNLFIFNIENQTRSYSIIEDQVNKKWRPIPSNRITLPSARMLRYFAILLCAIYSHYFGVSALAGLFLYFGFLYNNTNIHKTALARNVFCALAYAIMGLGADIVALRTSRHVSTLTAVKPLTQLYLCDWKELDSLSYQWLAVFSMVILSTIHVSDFPDIDGDIKLGRKTLPILVGISRGTKVTAYMIMGWSVFIAFPNFASATTFACGIFAMGMMVCYLLLRGQSDRWSRKHERAYMYYTIWLGLIAFAPILTR</sequence>
<evidence type="ECO:0000256" key="2">
    <source>
        <dbReference type="ARBA" id="ARBA00022692"/>
    </source>
</evidence>
<evidence type="ECO:0000256" key="1">
    <source>
        <dbReference type="ARBA" id="ARBA00004141"/>
    </source>
</evidence>
<feature type="transmembrane region" description="Helical" evidence="5">
    <location>
        <begin position="240"/>
        <end position="264"/>
    </location>
</feature>
<feature type="transmembrane region" description="Helical" evidence="5">
    <location>
        <begin position="303"/>
        <end position="321"/>
    </location>
</feature>
<protein>
    <submittedName>
        <fullName evidence="6">Uncharacterized protein</fullName>
    </submittedName>
</protein>
<feature type="transmembrane region" description="Helical" evidence="5">
    <location>
        <begin position="270"/>
        <end position="291"/>
    </location>
</feature>
<dbReference type="STRING" id="36646.A0A1V6UKM2"/>
<comment type="caution">
    <text evidence="6">The sequence shown here is derived from an EMBL/GenBank/DDBJ whole genome shotgun (WGS) entry which is preliminary data.</text>
</comment>
<dbReference type="Proteomes" id="UP000191500">
    <property type="component" value="Unassembled WGS sequence"/>
</dbReference>
<dbReference type="InterPro" id="IPR050475">
    <property type="entry name" value="Prenyltransferase_related"/>
</dbReference>
<keyword evidence="4 5" id="KW-0472">Membrane</keyword>
<accession>A0A1V6UKM2</accession>
<comment type="subcellular location">
    <subcellularLocation>
        <location evidence="1">Membrane</location>
        <topology evidence="1">Multi-pass membrane protein</topology>
    </subcellularLocation>
</comment>
<dbReference type="PANTHER" id="PTHR42723:SF1">
    <property type="entry name" value="CHLOROPHYLL SYNTHASE, CHLOROPLASTIC"/>
    <property type="match status" value="1"/>
</dbReference>
<dbReference type="CDD" id="cd13965">
    <property type="entry name" value="PT_UbiA_3"/>
    <property type="match status" value="1"/>
</dbReference>
<keyword evidence="3 5" id="KW-1133">Transmembrane helix</keyword>
<evidence type="ECO:0000256" key="4">
    <source>
        <dbReference type="ARBA" id="ARBA00023136"/>
    </source>
</evidence>
<evidence type="ECO:0000256" key="3">
    <source>
        <dbReference type="ARBA" id="ARBA00022989"/>
    </source>
</evidence>
<keyword evidence="2 5" id="KW-0812">Transmembrane</keyword>
<reference evidence="7" key="1">
    <citation type="journal article" date="2017" name="Nat. Microbiol.">
        <title>Global analysis of biosynthetic gene clusters reveals vast potential of secondary metabolite production in Penicillium species.</title>
        <authorList>
            <person name="Nielsen J.C."/>
            <person name="Grijseels S."/>
            <person name="Prigent S."/>
            <person name="Ji B."/>
            <person name="Dainat J."/>
            <person name="Nielsen K.F."/>
            <person name="Frisvad J.C."/>
            <person name="Workman M."/>
            <person name="Nielsen J."/>
        </authorList>
    </citation>
    <scope>NUCLEOTIDE SEQUENCE [LARGE SCALE GENOMIC DNA]</scope>
    <source>
        <strain evidence="7">IBT 31321</strain>
    </source>
</reference>
<evidence type="ECO:0000313" key="6">
    <source>
        <dbReference type="EMBL" id="OQE38951.1"/>
    </source>
</evidence>
<dbReference type="GO" id="GO:0016765">
    <property type="term" value="F:transferase activity, transferring alkyl or aryl (other than methyl) groups"/>
    <property type="evidence" value="ECO:0007669"/>
    <property type="project" value="InterPro"/>
</dbReference>
<evidence type="ECO:0000256" key="5">
    <source>
        <dbReference type="SAM" id="Phobius"/>
    </source>
</evidence>
<gene>
    <name evidence="6" type="ORF">PENCOP_c007G08571</name>
</gene>
<dbReference type="InterPro" id="IPR000537">
    <property type="entry name" value="UbiA_prenyltransferase"/>
</dbReference>
<proteinExistence type="predicted"/>
<evidence type="ECO:0000313" key="7">
    <source>
        <dbReference type="Proteomes" id="UP000191500"/>
    </source>
</evidence>
<dbReference type="PANTHER" id="PTHR42723">
    <property type="entry name" value="CHLOROPHYLL SYNTHASE"/>
    <property type="match status" value="1"/>
</dbReference>
<dbReference type="Pfam" id="PF01040">
    <property type="entry name" value="UbiA"/>
    <property type="match status" value="1"/>
</dbReference>
<dbReference type="EMBL" id="MDDG01000007">
    <property type="protein sequence ID" value="OQE38951.1"/>
    <property type="molecule type" value="Genomic_DNA"/>
</dbReference>
<dbReference type="AlphaFoldDB" id="A0A1V6UKM2"/>
<organism evidence="6 7">
    <name type="scientific">Penicillium coprophilum</name>
    <dbReference type="NCBI Taxonomy" id="36646"/>
    <lineage>
        <taxon>Eukaryota</taxon>
        <taxon>Fungi</taxon>
        <taxon>Dikarya</taxon>
        <taxon>Ascomycota</taxon>
        <taxon>Pezizomycotina</taxon>
        <taxon>Eurotiomycetes</taxon>
        <taxon>Eurotiomycetidae</taxon>
        <taxon>Eurotiales</taxon>
        <taxon>Aspergillaceae</taxon>
        <taxon>Penicillium</taxon>
    </lineage>
</organism>
<name>A0A1V6UKM2_9EURO</name>
<dbReference type="GO" id="GO:0016020">
    <property type="term" value="C:membrane"/>
    <property type="evidence" value="ECO:0007669"/>
    <property type="project" value="UniProtKB-SubCell"/>
</dbReference>
<keyword evidence="7" id="KW-1185">Reference proteome</keyword>
<feature type="transmembrane region" description="Helical" evidence="5">
    <location>
        <begin position="113"/>
        <end position="140"/>
    </location>
</feature>
<feature type="transmembrane region" description="Helical" evidence="5">
    <location>
        <begin position="152"/>
        <end position="174"/>
    </location>
</feature>